<gene>
    <name evidence="2" type="ORF">Taro_049032</name>
</gene>
<sequence length="68" mass="7224">MVLGARRRWPFRREGPNGSALLLEPFRVSGSVGGDHENRVLGMGQGSGSRGRYTRGLGEAIGVGDLEA</sequence>
<proteinExistence type="predicted"/>
<evidence type="ECO:0000256" key="1">
    <source>
        <dbReference type="SAM" id="MobiDB-lite"/>
    </source>
</evidence>
<name>A0A843X9U9_COLES</name>
<organism evidence="2 3">
    <name type="scientific">Colocasia esculenta</name>
    <name type="common">Wild taro</name>
    <name type="synonym">Arum esculentum</name>
    <dbReference type="NCBI Taxonomy" id="4460"/>
    <lineage>
        <taxon>Eukaryota</taxon>
        <taxon>Viridiplantae</taxon>
        <taxon>Streptophyta</taxon>
        <taxon>Embryophyta</taxon>
        <taxon>Tracheophyta</taxon>
        <taxon>Spermatophyta</taxon>
        <taxon>Magnoliopsida</taxon>
        <taxon>Liliopsida</taxon>
        <taxon>Araceae</taxon>
        <taxon>Aroideae</taxon>
        <taxon>Colocasieae</taxon>
        <taxon>Colocasia</taxon>
    </lineage>
</organism>
<dbReference type="EMBL" id="NMUH01006828">
    <property type="protein sequence ID" value="MQM16080.1"/>
    <property type="molecule type" value="Genomic_DNA"/>
</dbReference>
<evidence type="ECO:0000313" key="2">
    <source>
        <dbReference type="EMBL" id="MQM16080.1"/>
    </source>
</evidence>
<feature type="region of interest" description="Disordered" evidence="1">
    <location>
        <begin position="34"/>
        <end position="54"/>
    </location>
</feature>
<comment type="caution">
    <text evidence="2">The sequence shown here is derived from an EMBL/GenBank/DDBJ whole genome shotgun (WGS) entry which is preliminary data.</text>
</comment>
<protein>
    <submittedName>
        <fullName evidence="2">Uncharacterized protein</fullName>
    </submittedName>
</protein>
<dbReference type="Proteomes" id="UP000652761">
    <property type="component" value="Unassembled WGS sequence"/>
</dbReference>
<evidence type="ECO:0000313" key="3">
    <source>
        <dbReference type="Proteomes" id="UP000652761"/>
    </source>
</evidence>
<keyword evidence="3" id="KW-1185">Reference proteome</keyword>
<accession>A0A843X9U9</accession>
<dbReference type="AlphaFoldDB" id="A0A843X9U9"/>
<reference evidence="2" key="1">
    <citation type="submission" date="2017-07" db="EMBL/GenBank/DDBJ databases">
        <title>Taro Niue Genome Assembly and Annotation.</title>
        <authorList>
            <person name="Atibalentja N."/>
            <person name="Keating K."/>
            <person name="Fields C.J."/>
        </authorList>
    </citation>
    <scope>NUCLEOTIDE SEQUENCE</scope>
    <source>
        <strain evidence="2">Niue_2</strain>
        <tissue evidence="2">Leaf</tissue>
    </source>
</reference>